<comment type="caution">
    <text evidence="1">The sequence shown here is derived from an EMBL/GenBank/DDBJ whole genome shotgun (WGS) entry which is preliminary data.</text>
</comment>
<proteinExistence type="predicted"/>
<name>A0AAW1JYT0_POPJA</name>
<evidence type="ECO:0000313" key="2">
    <source>
        <dbReference type="Proteomes" id="UP001458880"/>
    </source>
</evidence>
<accession>A0AAW1JYT0</accession>
<dbReference type="Proteomes" id="UP001458880">
    <property type="component" value="Unassembled WGS sequence"/>
</dbReference>
<protein>
    <submittedName>
        <fullName evidence="1">Uncharacterized protein</fullName>
    </submittedName>
</protein>
<sequence length="160" mass="18039">MMALQNRNGGLARRINLMRANRLAPSMVFLKREVECSGERDFSRLNLAVGLSSPHLVWGEGHIKPWISIKAIPIIVQYYVDSVCLARGTTNQDRKKAMLYGEIAAAWTLPQDCTENDVKEARGRILHTIRRNPPNPNRIAAAFNHCIRESLHVAVARRAD</sequence>
<gene>
    <name evidence="1" type="ORF">QE152_g25831</name>
</gene>
<reference evidence="1 2" key="1">
    <citation type="journal article" date="2024" name="BMC Genomics">
        <title>De novo assembly and annotation of Popillia japonica's genome with initial clues to its potential as an invasive pest.</title>
        <authorList>
            <person name="Cucini C."/>
            <person name="Boschi S."/>
            <person name="Funari R."/>
            <person name="Cardaioli E."/>
            <person name="Iannotti N."/>
            <person name="Marturano G."/>
            <person name="Paoli F."/>
            <person name="Bruttini M."/>
            <person name="Carapelli A."/>
            <person name="Frati F."/>
            <person name="Nardi F."/>
        </authorList>
    </citation>
    <scope>NUCLEOTIDE SEQUENCE [LARGE SCALE GENOMIC DNA]</scope>
    <source>
        <strain evidence="1">DMR45628</strain>
    </source>
</reference>
<evidence type="ECO:0000313" key="1">
    <source>
        <dbReference type="EMBL" id="KAK9710808.1"/>
    </source>
</evidence>
<dbReference type="EMBL" id="JASPKY010000288">
    <property type="protein sequence ID" value="KAK9710808.1"/>
    <property type="molecule type" value="Genomic_DNA"/>
</dbReference>
<keyword evidence="2" id="KW-1185">Reference proteome</keyword>
<dbReference type="AlphaFoldDB" id="A0AAW1JYT0"/>
<organism evidence="1 2">
    <name type="scientific">Popillia japonica</name>
    <name type="common">Japanese beetle</name>
    <dbReference type="NCBI Taxonomy" id="7064"/>
    <lineage>
        <taxon>Eukaryota</taxon>
        <taxon>Metazoa</taxon>
        <taxon>Ecdysozoa</taxon>
        <taxon>Arthropoda</taxon>
        <taxon>Hexapoda</taxon>
        <taxon>Insecta</taxon>
        <taxon>Pterygota</taxon>
        <taxon>Neoptera</taxon>
        <taxon>Endopterygota</taxon>
        <taxon>Coleoptera</taxon>
        <taxon>Polyphaga</taxon>
        <taxon>Scarabaeiformia</taxon>
        <taxon>Scarabaeidae</taxon>
        <taxon>Rutelinae</taxon>
        <taxon>Popillia</taxon>
    </lineage>
</organism>